<feature type="transmembrane region" description="Helical" evidence="1">
    <location>
        <begin position="65"/>
        <end position="85"/>
    </location>
</feature>
<feature type="transmembrane region" description="Helical" evidence="1">
    <location>
        <begin position="131"/>
        <end position="154"/>
    </location>
</feature>
<sequence>MLRVLIFALMGSLLVIFQGTAFSAANLLGGALPNTALILLVFFAVTNGSFLGEIVGTLIGLTYDLVGVLPFGLFILLCTLIGYLVGRLRNAFVSTHWLFWPIGITFISMILWNVILIFLSFIFNLNLNDQIFAIANLLEILYTVLFAPLLFFILGRLELLITRRPGGTR</sequence>
<keyword evidence="1" id="KW-0472">Membrane</keyword>
<keyword evidence="3" id="KW-1185">Reference proteome</keyword>
<dbReference type="Proteomes" id="UP000029692">
    <property type="component" value="Unassembled WGS sequence"/>
</dbReference>
<evidence type="ECO:0000313" key="2">
    <source>
        <dbReference type="EMBL" id="KGE73921.1"/>
    </source>
</evidence>
<evidence type="ECO:0008006" key="4">
    <source>
        <dbReference type="Google" id="ProtNLM"/>
    </source>
</evidence>
<protein>
    <recommendedName>
        <fullName evidence="4">Rod shape-determining protein MreD</fullName>
    </recommendedName>
</protein>
<feature type="transmembrane region" description="Helical" evidence="1">
    <location>
        <begin position="6"/>
        <end position="29"/>
    </location>
</feature>
<gene>
    <name evidence="2" type="ORF">DC28_01700</name>
</gene>
<feature type="transmembrane region" description="Helical" evidence="1">
    <location>
        <begin position="97"/>
        <end position="125"/>
    </location>
</feature>
<dbReference type="STRING" id="1480694.DC28_01700"/>
<reference evidence="2 3" key="1">
    <citation type="submission" date="2014-05" db="EMBL/GenBank/DDBJ databases">
        <title>De novo Genome Sequence of Spirocheata sp.</title>
        <authorList>
            <person name="Shivani Y."/>
            <person name="Subhash Y."/>
            <person name="Tushar L."/>
            <person name="Sasikala C."/>
            <person name="Ramana C.V."/>
        </authorList>
    </citation>
    <scope>NUCLEOTIDE SEQUENCE [LARGE SCALE GENOMIC DNA]</scope>
    <source>
        <strain evidence="2 3">JC230</strain>
    </source>
</reference>
<name>A0A098R2B6_9SPIO</name>
<evidence type="ECO:0000313" key="3">
    <source>
        <dbReference type="Proteomes" id="UP000029692"/>
    </source>
</evidence>
<accession>A0A098R2B6</accession>
<proteinExistence type="predicted"/>
<keyword evidence="1" id="KW-0812">Transmembrane</keyword>
<keyword evidence="1" id="KW-1133">Transmembrane helix</keyword>
<dbReference type="AlphaFoldDB" id="A0A098R2B6"/>
<organism evidence="2 3">
    <name type="scientific">Spirochaeta lutea</name>
    <dbReference type="NCBI Taxonomy" id="1480694"/>
    <lineage>
        <taxon>Bacteria</taxon>
        <taxon>Pseudomonadati</taxon>
        <taxon>Spirochaetota</taxon>
        <taxon>Spirochaetia</taxon>
        <taxon>Spirochaetales</taxon>
        <taxon>Spirochaetaceae</taxon>
        <taxon>Spirochaeta</taxon>
    </lineage>
</organism>
<feature type="transmembrane region" description="Helical" evidence="1">
    <location>
        <begin position="36"/>
        <end position="59"/>
    </location>
</feature>
<comment type="caution">
    <text evidence="2">The sequence shown here is derived from an EMBL/GenBank/DDBJ whole genome shotgun (WGS) entry which is preliminary data.</text>
</comment>
<evidence type="ECO:0000256" key="1">
    <source>
        <dbReference type="SAM" id="Phobius"/>
    </source>
</evidence>
<dbReference type="EMBL" id="JNUP01000001">
    <property type="protein sequence ID" value="KGE73921.1"/>
    <property type="molecule type" value="Genomic_DNA"/>
</dbReference>